<dbReference type="SMART" id="SM00679">
    <property type="entry name" value="CTNS"/>
    <property type="match status" value="2"/>
</dbReference>
<evidence type="ECO:0000256" key="7">
    <source>
        <dbReference type="ARBA" id="ARBA00038475"/>
    </source>
</evidence>
<evidence type="ECO:0000256" key="4">
    <source>
        <dbReference type="ARBA" id="ARBA00022737"/>
    </source>
</evidence>
<keyword evidence="5 8" id="KW-1133">Transmembrane helix</keyword>
<evidence type="ECO:0000256" key="8">
    <source>
        <dbReference type="PIRNR" id="PIRNR023381"/>
    </source>
</evidence>
<evidence type="ECO:0000256" key="10">
    <source>
        <dbReference type="SAM" id="Phobius"/>
    </source>
</evidence>
<dbReference type="Pfam" id="PF04193">
    <property type="entry name" value="PQ-loop"/>
    <property type="match status" value="2"/>
</dbReference>
<evidence type="ECO:0000256" key="6">
    <source>
        <dbReference type="ARBA" id="ARBA00023136"/>
    </source>
</evidence>
<feature type="transmembrane region" description="Helical" evidence="10">
    <location>
        <begin position="109"/>
        <end position="130"/>
    </location>
</feature>
<evidence type="ECO:0000256" key="2">
    <source>
        <dbReference type="ARBA" id="ARBA00022448"/>
    </source>
</evidence>
<comment type="caution">
    <text evidence="11">The sequence shown here is derived from an EMBL/GenBank/DDBJ whole genome shotgun (WGS) entry which is preliminary data.</text>
</comment>
<comment type="similarity">
    <text evidence="7 8">Belongs to the MPDU1 (TC 2.A.43.3) family.</text>
</comment>
<evidence type="ECO:0000313" key="12">
    <source>
        <dbReference type="Proteomes" id="UP001276659"/>
    </source>
</evidence>
<feature type="region of interest" description="Disordered" evidence="9">
    <location>
        <begin position="258"/>
        <end position="285"/>
    </location>
</feature>
<name>A0AAD9ZFG4_9LECA</name>
<evidence type="ECO:0000256" key="9">
    <source>
        <dbReference type="SAM" id="MobiDB-lite"/>
    </source>
</evidence>
<dbReference type="EMBL" id="JASNWA010000003">
    <property type="protein sequence ID" value="KAK3178156.1"/>
    <property type="molecule type" value="Genomic_DNA"/>
</dbReference>
<keyword evidence="2" id="KW-0813">Transport</keyword>
<keyword evidence="3 8" id="KW-0812">Transmembrane</keyword>
<feature type="transmembrane region" description="Helical" evidence="10">
    <location>
        <begin position="137"/>
        <end position="154"/>
    </location>
</feature>
<sequence>MDILRNTLQPITRSLPAPIRDIGLSLVGPDCYKSLILDIDISNTSCLTLALSKTLGLATVAGSSIVKLPQILKLLSSQSAAGISFLSYALETSSFLTTLAYSARNGLPFSTYGETAMIAVQNVVICLLVLKFQGKTVLAGGFLVALAAAGYALQSEELVDMGMLTKAQMGAGALGVASKVPQILTIWQEGGTGQLSAFAVFNYLIGSMTRIFTTLKEVDDKLILYGYIAGFILNAVLAAQMTYYWKAPATASHAGEIGEKPEKIAMGSSTGATPKPKGPTTRRRG</sequence>
<evidence type="ECO:0000256" key="1">
    <source>
        <dbReference type="ARBA" id="ARBA00004141"/>
    </source>
</evidence>
<keyword evidence="12" id="KW-1185">Reference proteome</keyword>
<dbReference type="PANTHER" id="PTHR12226:SF2">
    <property type="entry name" value="MANNOSE-P-DOLICHOL UTILIZATION DEFECT 1 PROTEIN"/>
    <property type="match status" value="1"/>
</dbReference>
<dbReference type="Proteomes" id="UP001276659">
    <property type="component" value="Unassembled WGS sequence"/>
</dbReference>
<dbReference type="PANTHER" id="PTHR12226">
    <property type="entry name" value="MANNOSE-P-DOLICHOL UTILIZATION DEFECT 1 LEC35 -RELATED"/>
    <property type="match status" value="1"/>
</dbReference>
<organism evidence="11 12">
    <name type="scientific">Lepraria neglecta</name>
    <dbReference type="NCBI Taxonomy" id="209136"/>
    <lineage>
        <taxon>Eukaryota</taxon>
        <taxon>Fungi</taxon>
        <taxon>Dikarya</taxon>
        <taxon>Ascomycota</taxon>
        <taxon>Pezizomycotina</taxon>
        <taxon>Lecanoromycetes</taxon>
        <taxon>OSLEUM clade</taxon>
        <taxon>Lecanoromycetidae</taxon>
        <taxon>Lecanorales</taxon>
        <taxon>Lecanorineae</taxon>
        <taxon>Stereocaulaceae</taxon>
        <taxon>Lepraria</taxon>
    </lineage>
</organism>
<evidence type="ECO:0000256" key="5">
    <source>
        <dbReference type="ARBA" id="ARBA00022989"/>
    </source>
</evidence>
<dbReference type="Gene3D" id="1.20.1280.290">
    <property type="match status" value="2"/>
</dbReference>
<keyword evidence="6 8" id="KW-0472">Membrane</keyword>
<evidence type="ECO:0000256" key="3">
    <source>
        <dbReference type="ARBA" id="ARBA00022692"/>
    </source>
</evidence>
<dbReference type="PIRSF" id="PIRSF023381">
    <property type="entry name" value="MannP-dilichol_defect-1p"/>
    <property type="match status" value="1"/>
</dbReference>
<evidence type="ECO:0000313" key="11">
    <source>
        <dbReference type="EMBL" id="KAK3178156.1"/>
    </source>
</evidence>
<gene>
    <name evidence="11" type="ORF">OEA41_000289</name>
</gene>
<dbReference type="GO" id="GO:0016020">
    <property type="term" value="C:membrane"/>
    <property type="evidence" value="ECO:0007669"/>
    <property type="project" value="UniProtKB-SubCell"/>
</dbReference>
<protein>
    <recommendedName>
        <fullName evidence="8">Mannose-P-dolichol utilization defect 1 protein homolog</fullName>
    </recommendedName>
</protein>
<dbReference type="AlphaFoldDB" id="A0AAD9ZFG4"/>
<proteinExistence type="inferred from homology"/>
<reference evidence="11" key="1">
    <citation type="submission" date="2022-11" db="EMBL/GenBank/DDBJ databases">
        <title>Chromosomal genome sequence assembly and mating type (MAT) locus characterization of the leprose asexual lichenized fungus Lepraria neglecta (Nyl.) Erichsen.</title>
        <authorList>
            <person name="Allen J.L."/>
            <person name="Pfeffer B."/>
        </authorList>
    </citation>
    <scope>NUCLEOTIDE SEQUENCE</scope>
    <source>
        <strain evidence="11">Allen 5258</strain>
    </source>
</reference>
<accession>A0AAD9ZFG4</accession>
<feature type="transmembrane region" description="Helical" evidence="10">
    <location>
        <begin position="224"/>
        <end position="245"/>
    </location>
</feature>
<comment type="subcellular location">
    <subcellularLocation>
        <location evidence="1 8">Membrane</location>
        <topology evidence="1 8">Multi-pass membrane protein</topology>
    </subcellularLocation>
</comment>
<dbReference type="InterPro" id="IPR006603">
    <property type="entry name" value="PQ-loop_rpt"/>
</dbReference>
<dbReference type="InterPro" id="IPR016817">
    <property type="entry name" value="MannP-dilichol_defect-1"/>
</dbReference>
<dbReference type="FunFam" id="1.20.1280.290:FF:000006">
    <property type="entry name" value="mannose-P-dolichol utilization defect 1 protein"/>
    <property type="match status" value="1"/>
</dbReference>
<keyword evidence="4" id="KW-0677">Repeat</keyword>